<name>A0ABS7TZA9_9BACT</name>
<keyword evidence="2" id="KW-1185">Reference proteome</keyword>
<dbReference type="EMBL" id="JAIRAU010000043">
    <property type="protein sequence ID" value="MBZ5713608.1"/>
    <property type="molecule type" value="Genomic_DNA"/>
</dbReference>
<dbReference type="Pfam" id="PF01042">
    <property type="entry name" value="Ribonuc_L-PSP"/>
    <property type="match status" value="1"/>
</dbReference>
<dbReference type="SUPFAM" id="SSF55298">
    <property type="entry name" value="YjgF-like"/>
    <property type="match status" value="1"/>
</dbReference>
<evidence type="ECO:0000313" key="2">
    <source>
        <dbReference type="Proteomes" id="UP001139031"/>
    </source>
</evidence>
<protein>
    <submittedName>
        <fullName evidence="1">RidA family protein</fullName>
    </submittedName>
</protein>
<dbReference type="InterPro" id="IPR006175">
    <property type="entry name" value="YjgF/YER057c/UK114"/>
</dbReference>
<proteinExistence type="predicted"/>
<evidence type="ECO:0000313" key="1">
    <source>
        <dbReference type="EMBL" id="MBZ5713608.1"/>
    </source>
</evidence>
<sequence length="135" mass="15264">MSQTEFERIYSRAPWEQQVGYCRALRAGDMVFVTGTAPIDEAGGGVFAPGDAYAQAARCLELIERALRPLGTDRTRVVRTRMFVTDIARWAEFGRAHAEFFQEHRPTTTMVEVRRLIDPAMLIEIEADVFAPVSR</sequence>
<comment type="caution">
    <text evidence="1">The sequence shown here is derived from an EMBL/GenBank/DDBJ whole genome shotgun (WGS) entry which is preliminary data.</text>
</comment>
<dbReference type="PANTHER" id="PTHR43857:SF1">
    <property type="entry name" value="YJGH FAMILY PROTEIN"/>
    <property type="match status" value="1"/>
</dbReference>
<reference evidence="1" key="1">
    <citation type="submission" date="2021-08" db="EMBL/GenBank/DDBJ databases">
        <authorList>
            <person name="Stevens D.C."/>
        </authorList>
    </citation>
    <scope>NUCLEOTIDE SEQUENCE</scope>
    <source>
        <strain evidence="1">DSM 53165</strain>
    </source>
</reference>
<organism evidence="1 2">
    <name type="scientific">Nannocystis pusilla</name>
    <dbReference type="NCBI Taxonomy" id="889268"/>
    <lineage>
        <taxon>Bacteria</taxon>
        <taxon>Pseudomonadati</taxon>
        <taxon>Myxococcota</taxon>
        <taxon>Polyangia</taxon>
        <taxon>Nannocystales</taxon>
        <taxon>Nannocystaceae</taxon>
        <taxon>Nannocystis</taxon>
    </lineage>
</organism>
<accession>A0ABS7TZA9</accession>
<dbReference type="InterPro" id="IPR035959">
    <property type="entry name" value="RutC-like_sf"/>
</dbReference>
<dbReference type="RefSeq" id="WP_224195344.1">
    <property type="nucleotide sequence ID" value="NZ_JAIRAU010000043.1"/>
</dbReference>
<dbReference type="Proteomes" id="UP001139031">
    <property type="component" value="Unassembled WGS sequence"/>
</dbReference>
<dbReference type="Gene3D" id="3.30.1330.40">
    <property type="entry name" value="RutC-like"/>
    <property type="match status" value="1"/>
</dbReference>
<dbReference type="PANTHER" id="PTHR43857">
    <property type="entry name" value="BLR7761 PROTEIN"/>
    <property type="match status" value="1"/>
</dbReference>
<gene>
    <name evidence="1" type="ORF">K7C98_30620</name>
</gene>
<dbReference type="CDD" id="cd06154">
    <property type="entry name" value="YjgF_YER057c_UK114_like_6"/>
    <property type="match status" value="1"/>
</dbReference>